<keyword evidence="3" id="KW-0158">Chromosome</keyword>
<dbReference type="GO" id="GO:0005634">
    <property type="term" value="C:nucleus"/>
    <property type="evidence" value="ECO:0007669"/>
    <property type="project" value="UniProtKB-SubCell"/>
</dbReference>
<dbReference type="CDD" id="cd10524">
    <property type="entry name" value="SET_Suv4-20-like"/>
    <property type="match status" value="1"/>
</dbReference>
<name>J0D8V3_AURST</name>
<keyword evidence="7" id="KW-0156">Chromatin regulator</keyword>
<dbReference type="InterPro" id="IPR046341">
    <property type="entry name" value="SET_dom_sf"/>
</dbReference>
<keyword evidence="5" id="KW-0808">Transferase</keyword>
<dbReference type="Proteomes" id="UP000006514">
    <property type="component" value="Unassembled WGS sequence"/>
</dbReference>
<dbReference type="GO" id="GO:0032259">
    <property type="term" value="P:methylation"/>
    <property type="evidence" value="ECO:0007669"/>
    <property type="project" value="UniProtKB-KW"/>
</dbReference>
<dbReference type="PROSITE" id="PS50280">
    <property type="entry name" value="SET"/>
    <property type="match status" value="1"/>
</dbReference>
<dbReference type="Gene3D" id="2.170.270.10">
    <property type="entry name" value="SET domain"/>
    <property type="match status" value="1"/>
</dbReference>
<proteinExistence type="predicted"/>
<evidence type="ECO:0000256" key="5">
    <source>
        <dbReference type="ARBA" id="ARBA00022679"/>
    </source>
</evidence>
<dbReference type="GO" id="GO:0042799">
    <property type="term" value="F:histone H4K20 methyltransferase activity"/>
    <property type="evidence" value="ECO:0007669"/>
    <property type="project" value="TreeGrafter"/>
</dbReference>
<feature type="non-terminal residue" evidence="10">
    <location>
        <position position="223"/>
    </location>
</feature>
<dbReference type="SMART" id="SM00317">
    <property type="entry name" value="SET"/>
    <property type="match status" value="1"/>
</dbReference>
<evidence type="ECO:0000256" key="3">
    <source>
        <dbReference type="ARBA" id="ARBA00022454"/>
    </source>
</evidence>
<feature type="domain" description="SET" evidence="9">
    <location>
        <begin position="77"/>
        <end position="200"/>
    </location>
</feature>
<evidence type="ECO:0000256" key="6">
    <source>
        <dbReference type="ARBA" id="ARBA00022691"/>
    </source>
</evidence>
<keyword evidence="8" id="KW-0539">Nucleus</keyword>
<dbReference type="InterPro" id="IPR039977">
    <property type="entry name" value="Suv4-20/Set9"/>
</dbReference>
<protein>
    <submittedName>
        <fullName evidence="10">SET domain-containing protein</fullName>
    </submittedName>
</protein>
<dbReference type="PANTHER" id="PTHR12977">
    <property type="entry name" value="SUPPRESSOR OF VARIEGATION 4-20-RELATED"/>
    <property type="match status" value="1"/>
</dbReference>
<comment type="subcellular location">
    <subcellularLocation>
        <location evidence="2">Chromosome</location>
    </subcellularLocation>
    <subcellularLocation>
        <location evidence="1">Nucleus</location>
    </subcellularLocation>
</comment>
<evidence type="ECO:0000313" key="11">
    <source>
        <dbReference type="Proteomes" id="UP000006514"/>
    </source>
</evidence>
<dbReference type="AlphaFoldDB" id="J0D8V3"/>
<reference evidence="11" key="1">
    <citation type="journal article" date="2012" name="Science">
        <title>The Paleozoic origin of enzymatic lignin decomposition reconstructed from 31 fungal genomes.</title>
        <authorList>
            <person name="Floudas D."/>
            <person name="Binder M."/>
            <person name="Riley R."/>
            <person name="Barry K."/>
            <person name="Blanchette R.A."/>
            <person name="Henrissat B."/>
            <person name="Martinez A.T."/>
            <person name="Otillar R."/>
            <person name="Spatafora J.W."/>
            <person name="Yadav J.S."/>
            <person name="Aerts A."/>
            <person name="Benoit I."/>
            <person name="Boyd A."/>
            <person name="Carlson A."/>
            <person name="Copeland A."/>
            <person name="Coutinho P.M."/>
            <person name="de Vries R.P."/>
            <person name="Ferreira P."/>
            <person name="Findley K."/>
            <person name="Foster B."/>
            <person name="Gaskell J."/>
            <person name="Glotzer D."/>
            <person name="Gorecki P."/>
            <person name="Heitman J."/>
            <person name="Hesse C."/>
            <person name="Hori C."/>
            <person name="Igarashi K."/>
            <person name="Jurgens J.A."/>
            <person name="Kallen N."/>
            <person name="Kersten P."/>
            <person name="Kohler A."/>
            <person name="Kuees U."/>
            <person name="Kumar T.K.A."/>
            <person name="Kuo A."/>
            <person name="LaButti K."/>
            <person name="Larrondo L.F."/>
            <person name="Lindquist E."/>
            <person name="Ling A."/>
            <person name="Lombard V."/>
            <person name="Lucas S."/>
            <person name="Lundell T."/>
            <person name="Martin R."/>
            <person name="McLaughlin D.J."/>
            <person name="Morgenstern I."/>
            <person name="Morin E."/>
            <person name="Murat C."/>
            <person name="Nagy L.G."/>
            <person name="Nolan M."/>
            <person name="Ohm R.A."/>
            <person name="Patyshakuliyeva A."/>
            <person name="Rokas A."/>
            <person name="Ruiz-Duenas F.J."/>
            <person name="Sabat G."/>
            <person name="Salamov A."/>
            <person name="Samejima M."/>
            <person name="Schmutz J."/>
            <person name="Slot J.C."/>
            <person name="St John F."/>
            <person name="Stenlid J."/>
            <person name="Sun H."/>
            <person name="Sun S."/>
            <person name="Syed K."/>
            <person name="Tsang A."/>
            <person name="Wiebenga A."/>
            <person name="Young D."/>
            <person name="Pisabarro A."/>
            <person name="Eastwood D.C."/>
            <person name="Martin F."/>
            <person name="Cullen D."/>
            <person name="Grigoriev I.V."/>
            <person name="Hibbett D.S."/>
        </authorList>
    </citation>
    <scope>NUCLEOTIDE SEQUENCE [LARGE SCALE GENOMIC DNA]</scope>
    <source>
        <strain evidence="11">TFB10046</strain>
    </source>
</reference>
<dbReference type="eggNOG" id="KOG2589">
    <property type="taxonomic scope" value="Eukaryota"/>
</dbReference>
<dbReference type="InterPro" id="IPR041938">
    <property type="entry name" value="Hist-Lys_N-MTase_N"/>
</dbReference>
<dbReference type="GO" id="GO:0005694">
    <property type="term" value="C:chromosome"/>
    <property type="evidence" value="ECO:0007669"/>
    <property type="project" value="UniProtKB-SubCell"/>
</dbReference>
<evidence type="ECO:0000256" key="8">
    <source>
        <dbReference type="ARBA" id="ARBA00023242"/>
    </source>
</evidence>
<dbReference type="InParanoid" id="J0D8V3"/>
<dbReference type="PANTHER" id="PTHR12977:SF4">
    <property type="entry name" value="HISTONE-LYSINE N-METHYLTRANSFERASE KMT5B"/>
    <property type="match status" value="1"/>
</dbReference>
<dbReference type="OMA" id="HDCEHNV"/>
<keyword evidence="6" id="KW-0949">S-adenosyl-L-methionine</keyword>
<dbReference type="SUPFAM" id="SSF82199">
    <property type="entry name" value="SET domain"/>
    <property type="match status" value="1"/>
</dbReference>
<gene>
    <name evidence="10" type="ORF">AURDEDRAFT_19077</name>
</gene>
<accession>J0D8V3</accession>
<sequence length="223" mass="25202">MDPSRKVPAFDPSEVLAIVRRVQRGGAGAASNRVRHAVDALLQLQAVKTYLRGKNERQRNAFATHASRYFELYLPNGSVEIAHTTRYRHKTGKSELCIIATKPLAVGTVITDLKGSLADLTPEEDEALRRKDTRNSLGIRRDFSVIYSRQRNTSHLFLGPARFVNHDCEHNVQLFRDGRYITFRVIKPIEQGQEITAHYGNSYFGRKNKDCLCETCEKKGKGG</sequence>
<evidence type="ECO:0000313" key="10">
    <source>
        <dbReference type="EMBL" id="EJD36007.1"/>
    </source>
</evidence>
<organism evidence="10 11">
    <name type="scientific">Auricularia subglabra (strain TFB-10046 / SS5)</name>
    <name type="common">White-rot fungus</name>
    <name type="synonym">Auricularia delicata (strain TFB10046)</name>
    <dbReference type="NCBI Taxonomy" id="717982"/>
    <lineage>
        <taxon>Eukaryota</taxon>
        <taxon>Fungi</taxon>
        <taxon>Dikarya</taxon>
        <taxon>Basidiomycota</taxon>
        <taxon>Agaricomycotina</taxon>
        <taxon>Agaricomycetes</taxon>
        <taxon>Auriculariales</taxon>
        <taxon>Auriculariaceae</taxon>
        <taxon>Auricularia</taxon>
    </lineage>
</organism>
<dbReference type="KEGG" id="adl:AURDEDRAFT_19077"/>
<dbReference type="OrthoDB" id="6627536at2759"/>
<evidence type="ECO:0000256" key="1">
    <source>
        <dbReference type="ARBA" id="ARBA00004123"/>
    </source>
</evidence>
<keyword evidence="4" id="KW-0489">Methyltransferase</keyword>
<evidence type="ECO:0000259" key="9">
    <source>
        <dbReference type="PROSITE" id="PS50280"/>
    </source>
</evidence>
<evidence type="ECO:0000256" key="4">
    <source>
        <dbReference type="ARBA" id="ARBA00022603"/>
    </source>
</evidence>
<dbReference type="Pfam" id="PF00856">
    <property type="entry name" value="SET"/>
    <property type="match status" value="1"/>
</dbReference>
<dbReference type="EMBL" id="JH687873">
    <property type="protein sequence ID" value="EJD36007.1"/>
    <property type="molecule type" value="Genomic_DNA"/>
</dbReference>
<dbReference type="Gene3D" id="1.10.10.1700">
    <property type="entry name" value="Histone-lysine N-methyltransferase"/>
    <property type="match status" value="1"/>
</dbReference>
<keyword evidence="11" id="KW-1185">Reference proteome</keyword>
<dbReference type="InterPro" id="IPR001214">
    <property type="entry name" value="SET_dom"/>
</dbReference>
<evidence type="ECO:0000256" key="2">
    <source>
        <dbReference type="ARBA" id="ARBA00004286"/>
    </source>
</evidence>
<evidence type="ECO:0000256" key="7">
    <source>
        <dbReference type="ARBA" id="ARBA00022853"/>
    </source>
</evidence>